<organism evidence="1 2">
    <name type="scientific">Hydra vulgaris</name>
    <name type="common">Hydra</name>
    <name type="synonym">Hydra attenuata</name>
    <dbReference type="NCBI Taxonomy" id="6087"/>
    <lineage>
        <taxon>Eukaryota</taxon>
        <taxon>Metazoa</taxon>
        <taxon>Cnidaria</taxon>
        <taxon>Hydrozoa</taxon>
        <taxon>Hydroidolina</taxon>
        <taxon>Anthoathecata</taxon>
        <taxon>Aplanulata</taxon>
        <taxon>Hydridae</taxon>
        <taxon>Hydra</taxon>
    </lineage>
</organism>
<dbReference type="GeneID" id="136079393"/>
<accession>A0ABM4BPY1</accession>
<dbReference type="RefSeq" id="XP_065651200.1">
    <property type="nucleotide sequence ID" value="XM_065795128.1"/>
</dbReference>
<dbReference type="PANTHER" id="PTHR45913:SF22">
    <property type="entry name" value="SCAN BOX DOMAIN-CONTAINING PROTEIN"/>
    <property type="match status" value="1"/>
</dbReference>
<dbReference type="PANTHER" id="PTHR45913">
    <property type="entry name" value="EPM2A-INTERACTING PROTEIN 1"/>
    <property type="match status" value="1"/>
</dbReference>
<proteinExistence type="predicted"/>
<sequence length="300" mass="34701">MDESTLSESKAVLLTYVRYIDNNDFAEEILFCKLLKSSTTAKKIYSTLKSYLDTNKKPMKNITSCAADGAPNMMGKKNGSLKLLKDENPDMFLVHFVIHRENLVAKNLSPVLNKTMNLVVKCINSIKASAKQERIFKLFFEENNEADVRLHTEVHYFTLRQKQPKNNLKFYWFQKREVTDTAILNNVEHLTNLSADLKGRFSDLKEIDFPTWLMQPMFVNLSHVSDMQYQEELAEMQNEESVKTFFNIKGSMAWFFEETKIKYPSATECARNLLLTFPSSYLAECGFSAITDLLLKKRNC</sequence>
<dbReference type="Proteomes" id="UP001652625">
    <property type="component" value="Chromosome 04"/>
</dbReference>
<evidence type="ECO:0000313" key="1">
    <source>
        <dbReference type="Proteomes" id="UP001652625"/>
    </source>
</evidence>
<keyword evidence="1" id="KW-1185">Reference proteome</keyword>
<gene>
    <name evidence="2" type="primary">LOC136079393</name>
</gene>
<protein>
    <submittedName>
        <fullName evidence="2">Protein FAM200C-like</fullName>
    </submittedName>
</protein>
<evidence type="ECO:0000313" key="2">
    <source>
        <dbReference type="RefSeq" id="XP_065651200.1"/>
    </source>
</evidence>
<name>A0ABM4BPY1_HYDVU</name>
<reference evidence="2" key="1">
    <citation type="submission" date="2025-08" db="UniProtKB">
        <authorList>
            <consortium name="RefSeq"/>
        </authorList>
    </citation>
    <scope>IDENTIFICATION</scope>
</reference>